<protein>
    <recommendedName>
        <fullName evidence="7">Mitochondrial import inner membrane translocase subunit Tim23</fullName>
    </recommendedName>
</protein>
<keyword evidence="2" id="KW-0812">Transmembrane</keyword>
<evidence type="ECO:0000256" key="2">
    <source>
        <dbReference type="ARBA" id="ARBA00022692"/>
    </source>
</evidence>
<reference evidence="5" key="1">
    <citation type="submission" date="2023-06" db="EMBL/GenBank/DDBJ databases">
        <authorList>
            <person name="Delattre M."/>
        </authorList>
    </citation>
    <scope>NUCLEOTIDE SEQUENCE</scope>
    <source>
        <strain evidence="5">AF72</strain>
    </source>
</reference>
<dbReference type="InterPro" id="IPR045238">
    <property type="entry name" value="Tim23-like"/>
</dbReference>
<comment type="caution">
    <text evidence="5">The sequence shown here is derived from an EMBL/GenBank/DDBJ whole genome shotgun (WGS) entry which is preliminary data.</text>
</comment>
<dbReference type="Pfam" id="PF02466">
    <property type="entry name" value="Tim17"/>
    <property type="match status" value="1"/>
</dbReference>
<dbReference type="GO" id="GO:0008320">
    <property type="term" value="F:protein transmembrane transporter activity"/>
    <property type="evidence" value="ECO:0007669"/>
    <property type="project" value="TreeGrafter"/>
</dbReference>
<accession>A0AA36G3R3</accession>
<comment type="subcellular location">
    <subcellularLocation>
        <location evidence="1">Membrane</location>
        <topology evidence="1">Multi-pass membrane protein</topology>
    </subcellularLocation>
</comment>
<evidence type="ECO:0008006" key="7">
    <source>
        <dbReference type="Google" id="ProtNLM"/>
    </source>
</evidence>
<dbReference type="PANTHER" id="PTHR15371">
    <property type="entry name" value="TIM23"/>
    <property type="match status" value="1"/>
</dbReference>
<name>A0AA36G3R3_9BILA</name>
<dbReference type="GO" id="GO:0030150">
    <property type="term" value="P:protein import into mitochondrial matrix"/>
    <property type="evidence" value="ECO:0007669"/>
    <property type="project" value="TreeGrafter"/>
</dbReference>
<dbReference type="EMBL" id="CATQJA010002653">
    <property type="protein sequence ID" value="CAJ0578404.1"/>
    <property type="molecule type" value="Genomic_DNA"/>
</dbReference>
<evidence type="ECO:0000313" key="5">
    <source>
        <dbReference type="EMBL" id="CAJ0578404.1"/>
    </source>
</evidence>
<feature type="non-terminal residue" evidence="5">
    <location>
        <position position="1"/>
    </location>
</feature>
<gene>
    <name evidence="5" type="ORF">MSPICULIGERA_LOCUS16662</name>
</gene>
<evidence type="ECO:0000313" key="6">
    <source>
        <dbReference type="Proteomes" id="UP001177023"/>
    </source>
</evidence>
<dbReference type="GO" id="GO:0005744">
    <property type="term" value="C:TIM23 mitochondrial import inner membrane translocase complex"/>
    <property type="evidence" value="ECO:0007669"/>
    <property type="project" value="TreeGrafter"/>
</dbReference>
<sequence>MSWFGWLGGGGATGVPSEAAAPLSSEPIVSSELQLHSDESIPAGTSSDNSFGSFGLGNFGFGGPTNEAPPEPALPPTPVLALDQLKTAGIPLNRGMTPYLQIDPGMFANTQPQYIMPDGGTTGKGKFEFALGYIGWAVGSGYFVGCARGAIPEFFNSETRALAGRPWMTRMVNATVKHGSGYAQPAGTVVFMYSAMEIAMRYLRGSDDDLNSLASGTLTGAIYRSPHGIRPSAIGGAAGLALSTLWVLVHPDSRRRIFDMFGRD</sequence>
<dbReference type="AlphaFoldDB" id="A0AA36G3R3"/>
<evidence type="ECO:0000256" key="3">
    <source>
        <dbReference type="ARBA" id="ARBA00022989"/>
    </source>
</evidence>
<proteinExistence type="predicted"/>
<dbReference type="Proteomes" id="UP001177023">
    <property type="component" value="Unassembled WGS sequence"/>
</dbReference>
<keyword evidence="4" id="KW-0472">Membrane</keyword>
<dbReference type="PANTHER" id="PTHR15371:SF0">
    <property type="entry name" value="SD19278P"/>
    <property type="match status" value="1"/>
</dbReference>
<evidence type="ECO:0000256" key="4">
    <source>
        <dbReference type="ARBA" id="ARBA00023136"/>
    </source>
</evidence>
<keyword evidence="6" id="KW-1185">Reference proteome</keyword>
<keyword evidence="3" id="KW-1133">Transmembrane helix</keyword>
<organism evidence="5 6">
    <name type="scientific">Mesorhabditis spiculigera</name>
    <dbReference type="NCBI Taxonomy" id="96644"/>
    <lineage>
        <taxon>Eukaryota</taxon>
        <taxon>Metazoa</taxon>
        <taxon>Ecdysozoa</taxon>
        <taxon>Nematoda</taxon>
        <taxon>Chromadorea</taxon>
        <taxon>Rhabditida</taxon>
        <taxon>Rhabditina</taxon>
        <taxon>Rhabditomorpha</taxon>
        <taxon>Rhabditoidea</taxon>
        <taxon>Rhabditidae</taxon>
        <taxon>Mesorhabditinae</taxon>
        <taxon>Mesorhabditis</taxon>
    </lineage>
</organism>
<evidence type="ECO:0000256" key="1">
    <source>
        <dbReference type="ARBA" id="ARBA00004141"/>
    </source>
</evidence>